<keyword evidence="1" id="KW-0812">Transmembrane</keyword>
<reference evidence="2 3" key="1">
    <citation type="submission" date="2007-09" db="EMBL/GenBank/DDBJ databases">
        <title>Draft genome sequence of Faecalibacterium prausnitzii M21/2.</title>
        <authorList>
            <person name="Sudarsanam P."/>
            <person name="Ley R."/>
            <person name="Guruge J."/>
            <person name="Turnbaugh P.J."/>
            <person name="Mahowald M."/>
            <person name="Liep D."/>
            <person name="Gordon J."/>
        </authorList>
    </citation>
    <scope>NUCLEOTIDE SEQUENCE [LARGE SCALE GENOMIC DNA]</scope>
    <source>
        <strain evidence="2 3">M21/2</strain>
    </source>
</reference>
<keyword evidence="1" id="KW-1133">Transmembrane helix</keyword>
<evidence type="ECO:0000313" key="3">
    <source>
        <dbReference type="Proteomes" id="UP000005945"/>
    </source>
</evidence>
<feature type="transmembrane region" description="Helical" evidence="1">
    <location>
        <begin position="20"/>
        <end position="41"/>
    </location>
</feature>
<evidence type="ECO:0000313" key="2">
    <source>
        <dbReference type="EMBL" id="EDP19978.1"/>
    </source>
</evidence>
<dbReference type="Proteomes" id="UP000005945">
    <property type="component" value="Unassembled WGS sequence"/>
</dbReference>
<dbReference type="AlphaFoldDB" id="A8SFI4"/>
<reference evidence="2 3" key="2">
    <citation type="submission" date="2007-09" db="EMBL/GenBank/DDBJ databases">
        <authorList>
            <person name="Fulton L."/>
            <person name="Clifton S."/>
            <person name="Fulton B."/>
            <person name="Xu J."/>
            <person name="Minx P."/>
            <person name="Pepin K.H."/>
            <person name="Johnson M."/>
            <person name="Thiruvilangam P."/>
            <person name="Bhonagiri V."/>
            <person name="Nash W.E."/>
            <person name="Mardis E.R."/>
            <person name="Wilson R.K."/>
        </authorList>
    </citation>
    <scope>NUCLEOTIDE SEQUENCE [LARGE SCALE GENOMIC DNA]</scope>
    <source>
        <strain evidence="2 3">M21/2</strain>
    </source>
</reference>
<proteinExistence type="predicted"/>
<dbReference type="EMBL" id="ABED02000029">
    <property type="protein sequence ID" value="EDP19978.1"/>
    <property type="molecule type" value="Genomic_DNA"/>
</dbReference>
<gene>
    <name evidence="2" type="ORF">FAEPRAM212_02761</name>
</gene>
<keyword evidence="1" id="KW-0472">Membrane</keyword>
<protein>
    <recommendedName>
        <fullName evidence="4">Heparan-alpha-glucosaminide N-acetyltransferase catalytic domain-containing protein</fullName>
    </recommendedName>
</protein>
<dbReference type="HOGENOM" id="CLU_3233879_0_0_9"/>
<sequence>MEPLRRSVCPPLGWLGRHSLLLYLLHQPVIYGVLLVVFRVLGG</sequence>
<organism evidence="2 3">
    <name type="scientific">Faecalibacterium prausnitzii M21/2</name>
    <dbReference type="NCBI Taxonomy" id="411485"/>
    <lineage>
        <taxon>Bacteria</taxon>
        <taxon>Bacillati</taxon>
        <taxon>Bacillota</taxon>
        <taxon>Clostridia</taxon>
        <taxon>Eubacteriales</taxon>
        <taxon>Oscillospiraceae</taxon>
        <taxon>Faecalibacterium</taxon>
    </lineage>
</organism>
<comment type="caution">
    <text evidence="2">The sequence shown here is derived from an EMBL/GenBank/DDBJ whole genome shotgun (WGS) entry which is preliminary data.</text>
</comment>
<evidence type="ECO:0008006" key="4">
    <source>
        <dbReference type="Google" id="ProtNLM"/>
    </source>
</evidence>
<accession>A8SFI4</accession>
<evidence type="ECO:0000256" key="1">
    <source>
        <dbReference type="SAM" id="Phobius"/>
    </source>
</evidence>
<name>A8SFI4_9FIRM</name>